<dbReference type="InterPro" id="IPR007899">
    <property type="entry name" value="CHAD_dom"/>
</dbReference>
<comment type="caution">
    <text evidence="2">The sequence shown here is derived from an EMBL/GenBank/DDBJ whole genome shotgun (WGS) entry which is preliminary data.</text>
</comment>
<name>A0ABT3NRH2_9PROT</name>
<evidence type="ECO:0000259" key="1">
    <source>
        <dbReference type="PROSITE" id="PS51708"/>
    </source>
</evidence>
<gene>
    <name evidence="2" type="ORF">OF850_03905</name>
</gene>
<dbReference type="SMART" id="SM00880">
    <property type="entry name" value="CHAD"/>
    <property type="match status" value="1"/>
</dbReference>
<accession>A0ABT3NRH2</accession>
<dbReference type="PROSITE" id="PS51708">
    <property type="entry name" value="CHAD"/>
    <property type="match status" value="1"/>
</dbReference>
<evidence type="ECO:0000313" key="2">
    <source>
        <dbReference type="EMBL" id="MCW8084761.1"/>
    </source>
</evidence>
<dbReference type="PANTHER" id="PTHR39339">
    <property type="entry name" value="SLR1444 PROTEIN"/>
    <property type="match status" value="1"/>
</dbReference>
<feature type="domain" description="CHAD" evidence="1">
    <location>
        <begin position="66"/>
        <end position="339"/>
    </location>
</feature>
<protein>
    <submittedName>
        <fullName evidence="2">CHAD domain-containing protein</fullName>
    </submittedName>
</protein>
<evidence type="ECO:0000313" key="3">
    <source>
        <dbReference type="Proteomes" id="UP001526430"/>
    </source>
</evidence>
<dbReference type="RefSeq" id="WP_301588472.1">
    <property type="nucleotide sequence ID" value="NZ_JAPFQI010000001.1"/>
</dbReference>
<dbReference type="InterPro" id="IPR038186">
    <property type="entry name" value="CHAD_dom_sf"/>
</dbReference>
<dbReference type="Proteomes" id="UP001526430">
    <property type="component" value="Unassembled WGS sequence"/>
</dbReference>
<dbReference type="PANTHER" id="PTHR39339:SF1">
    <property type="entry name" value="CHAD DOMAIN-CONTAINING PROTEIN"/>
    <property type="match status" value="1"/>
</dbReference>
<reference evidence="2 3" key="1">
    <citation type="submission" date="2022-10" db="EMBL/GenBank/DDBJ databases">
        <title>Roseococcus glaciei nov., sp. nov., isolated from glacier.</title>
        <authorList>
            <person name="Liu Q."/>
            <person name="Xin Y.-H."/>
        </authorList>
    </citation>
    <scope>NUCLEOTIDE SEQUENCE [LARGE SCALE GENOMIC DNA]</scope>
    <source>
        <strain evidence="2 3">MDT2-1-1</strain>
    </source>
</reference>
<dbReference type="EMBL" id="JAPFQI010000001">
    <property type="protein sequence ID" value="MCW8084761.1"/>
    <property type="molecule type" value="Genomic_DNA"/>
</dbReference>
<dbReference type="Gene3D" id="1.40.20.10">
    <property type="entry name" value="CHAD domain"/>
    <property type="match status" value="1"/>
</dbReference>
<dbReference type="Pfam" id="PF05235">
    <property type="entry name" value="CHAD"/>
    <property type="match status" value="1"/>
</dbReference>
<organism evidence="2 3">
    <name type="scientific">Sabulicella glaciei</name>
    <dbReference type="NCBI Taxonomy" id="2984948"/>
    <lineage>
        <taxon>Bacteria</taxon>
        <taxon>Pseudomonadati</taxon>
        <taxon>Pseudomonadota</taxon>
        <taxon>Alphaproteobacteria</taxon>
        <taxon>Acetobacterales</taxon>
        <taxon>Acetobacteraceae</taxon>
        <taxon>Sabulicella</taxon>
    </lineage>
</organism>
<proteinExistence type="predicted"/>
<keyword evidence="3" id="KW-1185">Reference proteome</keyword>
<sequence>MDAESRRHRIALLLLEGEDALRLAAVLAEDLSLLPARASLAEEALALAEQRPVRQRASGAPILEGVETAELALRRATAHLLEALLAEVPRCDLAQGPRGVHQSRVALRRLRSFLRLFRPEGTGWAEWGGALRDLAERLGRARDWDVFLSGIAAGTAQALGDDRRLRGLLRAAEAEQRVAYGALSVFLAGPEFRRLIVEGMHLAALPPEGETPLAPLAARLLRKRWRRLKRAGMQMEELDAEGLHEMRLDAKRLRYAAEPFAALFPGRGAKRFNRRLSALQDALGLANDAAVARDLAASLAGRGAGSFAIGTVTGYAAGRAEGSRLASIAAWRELRRTPRFWRGTIAADA</sequence>